<dbReference type="PANTHER" id="PTHR40465">
    <property type="entry name" value="CHROMOSOME 1, WHOLE GENOME SHOTGUN SEQUENCE"/>
    <property type="match status" value="1"/>
</dbReference>
<protein>
    <recommendedName>
        <fullName evidence="2">DUF6534 domain-containing protein</fullName>
    </recommendedName>
</protein>
<organism evidence="3 4">
    <name type="scientific">Plicaturopsis crispa FD-325 SS-3</name>
    <dbReference type="NCBI Taxonomy" id="944288"/>
    <lineage>
        <taxon>Eukaryota</taxon>
        <taxon>Fungi</taxon>
        <taxon>Dikarya</taxon>
        <taxon>Basidiomycota</taxon>
        <taxon>Agaricomycotina</taxon>
        <taxon>Agaricomycetes</taxon>
        <taxon>Agaricomycetidae</taxon>
        <taxon>Amylocorticiales</taxon>
        <taxon>Amylocorticiaceae</taxon>
        <taxon>Plicatura</taxon>
        <taxon>Plicaturopsis crispa</taxon>
    </lineage>
</organism>
<feature type="transmembrane region" description="Helical" evidence="1">
    <location>
        <begin position="161"/>
        <end position="183"/>
    </location>
</feature>
<feature type="transmembrane region" description="Helical" evidence="1">
    <location>
        <begin position="20"/>
        <end position="38"/>
    </location>
</feature>
<keyword evidence="4" id="KW-1185">Reference proteome</keyword>
<feature type="transmembrane region" description="Helical" evidence="1">
    <location>
        <begin position="50"/>
        <end position="69"/>
    </location>
</feature>
<dbReference type="InterPro" id="IPR045339">
    <property type="entry name" value="DUF6534"/>
</dbReference>
<evidence type="ECO:0000313" key="3">
    <source>
        <dbReference type="EMBL" id="KII83830.1"/>
    </source>
</evidence>
<keyword evidence="1" id="KW-1133">Transmembrane helix</keyword>
<dbReference type="PANTHER" id="PTHR40465:SF1">
    <property type="entry name" value="DUF6534 DOMAIN-CONTAINING PROTEIN"/>
    <property type="match status" value="1"/>
</dbReference>
<dbReference type="Proteomes" id="UP000053263">
    <property type="component" value="Unassembled WGS sequence"/>
</dbReference>
<evidence type="ECO:0000256" key="1">
    <source>
        <dbReference type="SAM" id="Phobius"/>
    </source>
</evidence>
<dbReference type="OrthoDB" id="2535105at2759"/>
<dbReference type="HOGENOM" id="CLU_046025_5_4_1"/>
<reference evidence="3 4" key="1">
    <citation type="submission" date="2014-06" db="EMBL/GenBank/DDBJ databases">
        <title>Evolutionary Origins and Diversification of the Mycorrhizal Mutualists.</title>
        <authorList>
            <consortium name="DOE Joint Genome Institute"/>
            <consortium name="Mycorrhizal Genomics Consortium"/>
            <person name="Kohler A."/>
            <person name="Kuo A."/>
            <person name="Nagy L.G."/>
            <person name="Floudas D."/>
            <person name="Copeland A."/>
            <person name="Barry K.W."/>
            <person name="Cichocki N."/>
            <person name="Veneault-Fourrey C."/>
            <person name="LaButti K."/>
            <person name="Lindquist E.A."/>
            <person name="Lipzen A."/>
            <person name="Lundell T."/>
            <person name="Morin E."/>
            <person name="Murat C."/>
            <person name="Riley R."/>
            <person name="Ohm R."/>
            <person name="Sun H."/>
            <person name="Tunlid A."/>
            <person name="Henrissat B."/>
            <person name="Grigoriev I.V."/>
            <person name="Hibbett D.S."/>
            <person name="Martin F."/>
        </authorList>
    </citation>
    <scope>NUCLEOTIDE SEQUENCE [LARGE SCALE GENOMIC DNA]</scope>
    <source>
        <strain evidence="3 4">FD-325 SS-3</strain>
    </source>
</reference>
<keyword evidence="1" id="KW-0812">Transmembrane</keyword>
<evidence type="ECO:0000259" key="2">
    <source>
        <dbReference type="Pfam" id="PF20152"/>
    </source>
</evidence>
<feature type="transmembrane region" description="Helical" evidence="1">
    <location>
        <begin position="120"/>
        <end position="141"/>
    </location>
</feature>
<gene>
    <name evidence="3" type="ORF">PLICRDRAFT_180164</name>
</gene>
<dbReference type="AlphaFoldDB" id="A0A0C9SWP1"/>
<name>A0A0C9SWP1_PLICR</name>
<sequence length="326" mass="35853">MSASSAVDLQKSLGATEVGVLISLCLFGVVSSQTYTYFRRFDDAKWIKALVGFIWICELAYSVCVSFTLYTTTVMALSQPSLLMAPRASTDICVLLLGVISALCKAFFARRIRILSDRRSIAIVCWVLCVVYFATIIWSTIKSLSCTTWTDYIACSKSLDIPVLSTGALTDLLITGSLCYYLIQERSRAITPTIAVLDKLLVWTIQNCLLTSVTSFIMSIILLAAPMNFTWLAILMFLPRLFSMSLLESLNARTSIRRDLSATVLSTVRVHVTENLDSPDNLSSHADVAARKEDISAQLCPSEEKAVTTKTVRILEHGTTSGGTHV</sequence>
<dbReference type="Pfam" id="PF20152">
    <property type="entry name" value="DUF6534"/>
    <property type="match status" value="1"/>
</dbReference>
<keyword evidence="1" id="KW-0472">Membrane</keyword>
<feature type="transmembrane region" description="Helical" evidence="1">
    <location>
        <begin position="204"/>
        <end position="225"/>
    </location>
</feature>
<accession>A0A0C9SWP1</accession>
<evidence type="ECO:0000313" key="4">
    <source>
        <dbReference type="Proteomes" id="UP000053263"/>
    </source>
</evidence>
<feature type="transmembrane region" description="Helical" evidence="1">
    <location>
        <begin position="89"/>
        <end position="108"/>
    </location>
</feature>
<dbReference type="EMBL" id="KN832574">
    <property type="protein sequence ID" value="KII83830.1"/>
    <property type="molecule type" value="Genomic_DNA"/>
</dbReference>
<feature type="domain" description="DUF6534" evidence="2">
    <location>
        <begin position="168"/>
        <end position="254"/>
    </location>
</feature>
<proteinExistence type="predicted"/>